<evidence type="ECO:0000313" key="2">
    <source>
        <dbReference type="EMBL" id="SFG47633.1"/>
    </source>
</evidence>
<accession>A0A1I2S5L4</accession>
<dbReference type="EMBL" id="FOPC01000004">
    <property type="protein sequence ID" value="SFG47633.1"/>
    <property type="molecule type" value="Genomic_DNA"/>
</dbReference>
<keyword evidence="3" id="KW-1185">Reference proteome</keyword>
<dbReference type="RefSeq" id="WP_218144132.1">
    <property type="nucleotide sequence ID" value="NZ_FOPC01000004.1"/>
</dbReference>
<proteinExistence type="predicted"/>
<keyword evidence="1" id="KW-0732">Signal</keyword>
<evidence type="ECO:0000313" key="3">
    <source>
        <dbReference type="Proteomes" id="UP000199642"/>
    </source>
</evidence>
<dbReference type="STRING" id="435880.SAMN04487988_104120"/>
<evidence type="ECO:0000256" key="1">
    <source>
        <dbReference type="SAM" id="SignalP"/>
    </source>
</evidence>
<dbReference type="AlphaFoldDB" id="A0A1I2S5L4"/>
<sequence>MKKLILMFFALVFSVSSSFAYRTYVEIRANGEVISAWCVNDGGTCLPTVTIEE</sequence>
<gene>
    <name evidence="2" type="ORF">SAMN04487988_104120</name>
</gene>
<protein>
    <submittedName>
        <fullName evidence="2">Uncharacterized protein</fullName>
    </submittedName>
</protein>
<reference evidence="3" key="1">
    <citation type="submission" date="2016-10" db="EMBL/GenBank/DDBJ databases">
        <authorList>
            <person name="Varghese N."/>
            <person name="Submissions S."/>
        </authorList>
    </citation>
    <scope>NUCLEOTIDE SEQUENCE [LARGE SCALE GENOMIC DNA]</scope>
    <source>
        <strain evidence="3">DSM 19315</strain>
    </source>
</reference>
<dbReference type="Proteomes" id="UP000199642">
    <property type="component" value="Unassembled WGS sequence"/>
</dbReference>
<name>A0A1I2S5L4_9BACT</name>
<feature type="chain" id="PRO_5011618250" evidence="1">
    <location>
        <begin position="21"/>
        <end position="53"/>
    </location>
</feature>
<feature type="signal peptide" evidence="1">
    <location>
        <begin position="1"/>
        <end position="20"/>
    </location>
</feature>
<organism evidence="2 3">
    <name type="scientific">Algoriphagus hitonicola</name>
    <dbReference type="NCBI Taxonomy" id="435880"/>
    <lineage>
        <taxon>Bacteria</taxon>
        <taxon>Pseudomonadati</taxon>
        <taxon>Bacteroidota</taxon>
        <taxon>Cytophagia</taxon>
        <taxon>Cytophagales</taxon>
        <taxon>Cyclobacteriaceae</taxon>
        <taxon>Algoriphagus</taxon>
    </lineage>
</organism>